<dbReference type="Pfam" id="PF18758">
    <property type="entry name" value="KDZ"/>
    <property type="match status" value="1"/>
</dbReference>
<feature type="compositionally biased region" description="Basic residues" evidence="2">
    <location>
        <begin position="1"/>
        <end position="11"/>
    </location>
</feature>
<name>A0A4S8MG11_DENBC</name>
<evidence type="ECO:0000256" key="1">
    <source>
        <dbReference type="SAM" id="Coils"/>
    </source>
</evidence>
<feature type="compositionally biased region" description="Basic and acidic residues" evidence="2">
    <location>
        <begin position="297"/>
        <end position="320"/>
    </location>
</feature>
<evidence type="ECO:0000313" key="4">
    <source>
        <dbReference type="Proteomes" id="UP000297245"/>
    </source>
</evidence>
<sequence>MASRVNFKKQRTRDPVAAGSYTPTRTHGRNKAAIRNAPSRPLIILPGDQALSQDPTLPILRGQVGLNGDHPVPLNANDIPLAAVTMPTNEHGNDGNEDANVTVFNATIAQVDGTTPRTTKSSREKKEEQSQNWLRKVIPSLVQPYMELLQESESLRIAPTLKIDEGCSCPRAHELKLTVVCFDKLESITVPCCKSSTPVAIQLVRSGLFPCAPYRLTLAVDIRMLDFVTRLFLRISPNHTAWCGALEDFLSAQGYRLVGTDPLRRRFSNVLQWFISLQHATAEYVKDHITKTGRIQSHKDKSNESSNENEGRDSTVRVDDYPQTMQGDGRDGVEVIPAVRHRESISLGKRKCIDQPSEELPQPARKNATATTPSTSTLYSPDNPRASEYLRSRCPLCFGGTSKPNPSDAKKGPSVLVCVDACFTQKHNDQHGKDPRRIHPDTFFVPPEKVKEMEEWVESIRNSREKKRGKQRDSDDDEDDFMEPGMKVPKSALDGCNTSFTASDEGRSKSRAKGYDERALSGMFCPHGNSLFMVTMTSLGEKQHYILVLLKILFEHIPEEWTVGFLYDVACQLKRSCLKWDFLSDYLDRIVWGVSVFHAYGHQWPCQLIYHPRKCKGFGLCDGETCERCWHALSRLIAYTRVAGYYVRLYTLDSQLHFNNQQALLNAGKWLQRKLHLCIRRQRDAKQEFDEAGKPLEFLREQWKLQVKSQTKPLPTQRKDAAKKAVEETLRLQKAVEVLKIRRRDLEDVLTSTGSASSERAMAVDDLEKAKVSLQKAQEKLRRHERSLGLQERAQVKRLTKSPFLTKRMNARALKMRLRERLRARKFELDRLERSFRKQRSEQQLNEHTRDSIRRREPGISALATKYNKLCDEMATLIRQKRAPNFAVAPKKIERDSLFDLDVDEDIWQDVGLDEEDTGPPPLWLCDENVRKGIRAMLELERCEEEMARIRINRKALQEWFVDEWGVLMKAMSNTGNSGILYQLEVKQKYLLRLYVTWEKPLVEVSEGCSSEWGPSTEELAKARAEEIVSSVEDQDVNVFDVDFEEGVDATLIAELDTLDVVDGFRGVVDE</sequence>
<reference evidence="3 4" key="1">
    <citation type="journal article" date="2019" name="Nat. Ecol. Evol.">
        <title>Megaphylogeny resolves global patterns of mushroom evolution.</title>
        <authorList>
            <person name="Varga T."/>
            <person name="Krizsan K."/>
            <person name="Foldi C."/>
            <person name="Dima B."/>
            <person name="Sanchez-Garcia M."/>
            <person name="Sanchez-Ramirez S."/>
            <person name="Szollosi G.J."/>
            <person name="Szarkandi J.G."/>
            <person name="Papp V."/>
            <person name="Albert L."/>
            <person name="Andreopoulos W."/>
            <person name="Angelini C."/>
            <person name="Antonin V."/>
            <person name="Barry K.W."/>
            <person name="Bougher N.L."/>
            <person name="Buchanan P."/>
            <person name="Buyck B."/>
            <person name="Bense V."/>
            <person name="Catcheside P."/>
            <person name="Chovatia M."/>
            <person name="Cooper J."/>
            <person name="Damon W."/>
            <person name="Desjardin D."/>
            <person name="Finy P."/>
            <person name="Geml J."/>
            <person name="Haridas S."/>
            <person name="Hughes K."/>
            <person name="Justo A."/>
            <person name="Karasinski D."/>
            <person name="Kautmanova I."/>
            <person name="Kiss B."/>
            <person name="Kocsube S."/>
            <person name="Kotiranta H."/>
            <person name="LaButti K.M."/>
            <person name="Lechner B.E."/>
            <person name="Liimatainen K."/>
            <person name="Lipzen A."/>
            <person name="Lukacs Z."/>
            <person name="Mihaltcheva S."/>
            <person name="Morgado L.N."/>
            <person name="Niskanen T."/>
            <person name="Noordeloos M.E."/>
            <person name="Ohm R.A."/>
            <person name="Ortiz-Santana B."/>
            <person name="Ovrebo C."/>
            <person name="Racz N."/>
            <person name="Riley R."/>
            <person name="Savchenko A."/>
            <person name="Shiryaev A."/>
            <person name="Soop K."/>
            <person name="Spirin V."/>
            <person name="Szebenyi C."/>
            <person name="Tomsovsky M."/>
            <person name="Tulloss R.E."/>
            <person name="Uehling J."/>
            <person name="Grigoriev I.V."/>
            <person name="Vagvolgyi C."/>
            <person name="Papp T."/>
            <person name="Martin F.M."/>
            <person name="Miettinen O."/>
            <person name="Hibbett D.S."/>
            <person name="Nagy L.G."/>
        </authorList>
    </citation>
    <scope>NUCLEOTIDE SEQUENCE [LARGE SCALE GENOMIC DNA]</scope>
    <source>
        <strain evidence="3 4">CBS 962.96</strain>
    </source>
</reference>
<protein>
    <recommendedName>
        <fullName evidence="5">CxC1-like cysteine cluster associated with KDZ transposases domain-containing protein</fullName>
    </recommendedName>
</protein>
<evidence type="ECO:0008006" key="5">
    <source>
        <dbReference type="Google" id="ProtNLM"/>
    </source>
</evidence>
<dbReference type="OrthoDB" id="3364670at2759"/>
<proteinExistence type="predicted"/>
<gene>
    <name evidence="3" type="ORF">K435DRAFT_853608</name>
</gene>
<accession>A0A4S8MG11</accession>
<dbReference type="Proteomes" id="UP000297245">
    <property type="component" value="Unassembled WGS sequence"/>
</dbReference>
<feature type="region of interest" description="Disordered" evidence="2">
    <location>
        <begin position="347"/>
        <end position="385"/>
    </location>
</feature>
<dbReference type="InterPro" id="IPR040521">
    <property type="entry name" value="KDZ"/>
</dbReference>
<feature type="region of interest" description="Disordered" evidence="2">
    <location>
        <begin position="293"/>
        <end position="334"/>
    </location>
</feature>
<feature type="region of interest" description="Disordered" evidence="2">
    <location>
        <begin position="455"/>
        <end position="512"/>
    </location>
</feature>
<dbReference type="AlphaFoldDB" id="A0A4S8MG11"/>
<dbReference type="EMBL" id="ML179087">
    <property type="protein sequence ID" value="THV01593.1"/>
    <property type="molecule type" value="Genomic_DNA"/>
</dbReference>
<feature type="region of interest" description="Disordered" evidence="2">
    <location>
        <begin position="1"/>
        <end position="30"/>
    </location>
</feature>
<feature type="coiled-coil region" evidence="1">
    <location>
        <begin position="760"/>
        <end position="835"/>
    </location>
</feature>
<keyword evidence="4" id="KW-1185">Reference proteome</keyword>
<feature type="compositionally biased region" description="Polar residues" evidence="2">
    <location>
        <begin position="368"/>
        <end position="380"/>
    </location>
</feature>
<dbReference type="PANTHER" id="PTHR33096">
    <property type="entry name" value="CXC2 DOMAIN-CONTAINING PROTEIN"/>
    <property type="match status" value="1"/>
</dbReference>
<organism evidence="3 4">
    <name type="scientific">Dendrothele bispora (strain CBS 962.96)</name>
    <dbReference type="NCBI Taxonomy" id="1314807"/>
    <lineage>
        <taxon>Eukaryota</taxon>
        <taxon>Fungi</taxon>
        <taxon>Dikarya</taxon>
        <taxon>Basidiomycota</taxon>
        <taxon>Agaricomycotina</taxon>
        <taxon>Agaricomycetes</taxon>
        <taxon>Agaricomycetidae</taxon>
        <taxon>Agaricales</taxon>
        <taxon>Agaricales incertae sedis</taxon>
        <taxon>Dendrothele</taxon>
    </lineage>
</organism>
<evidence type="ECO:0000256" key="2">
    <source>
        <dbReference type="SAM" id="MobiDB-lite"/>
    </source>
</evidence>
<dbReference type="PANTHER" id="PTHR33096:SF1">
    <property type="entry name" value="CXC1-LIKE CYSTEINE CLUSTER ASSOCIATED WITH KDZ TRANSPOSASES DOMAIN-CONTAINING PROTEIN"/>
    <property type="match status" value="1"/>
</dbReference>
<keyword evidence="1" id="KW-0175">Coiled coil</keyword>
<evidence type="ECO:0000313" key="3">
    <source>
        <dbReference type="EMBL" id="THV01593.1"/>
    </source>
</evidence>